<sequence>MRPKSTSQQQGQSSRLLKLPLEIREHILLYLVQPTKRVIHPHSRQPWITDIYRYKTHAAPSILSVCHQLHDESQTLICRRARLVVYPQAETLPQLPRLLIRKFIKHIDIAIPLLEQDSRISTRRKRAMTLLATSPEKVVAKVDAAFPAARQISLTMCPMLSRMLPVLAYTSGRWNYELRELLRQESLVKRVDKVRLQLNDTMTSTFLRLVEAYREEARSPSSTVRSKLGDQLNMKLGHLHELRAMRDLEIYFTTQLSKTSHNRPIIWAMHTGEGGADPGPNTTSASEAMVTRHLRGERLQMEGLHDILREMLPCLGGARLKLYRMLYWKGSVMVEKVDLVSQLETEVKKLLKHRTIVGSPNVGVDPEADLMSLRSRE</sequence>
<dbReference type="HOGENOM" id="CLU_839365_0_0_1"/>
<dbReference type="GeneID" id="27321150"/>
<evidence type="ECO:0008006" key="3">
    <source>
        <dbReference type="Google" id="ProtNLM"/>
    </source>
</evidence>
<dbReference type="InterPro" id="IPR038883">
    <property type="entry name" value="AN11006-like"/>
</dbReference>
<dbReference type="PANTHER" id="PTHR42085:SF2">
    <property type="entry name" value="F-BOX DOMAIN-CONTAINING PROTEIN"/>
    <property type="match status" value="1"/>
</dbReference>
<dbReference type="PANTHER" id="PTHR42085">
    <property type="entry name" value="F-BOX DOMAIN-CONTAINING PROTEIN"/>
    <property type="match status" value="1"/>
</dbReference>
<dbReference type="RefSeq" id="XP_016227255.1">
    <property type="nucleotide sequence ID" value="XM_016367737.1"/>
</dbReference>
<reference evidence="1 2" key="1">
    <citation type="submission" date="2015-01" db="EMBL/GenBank/DDBJ databases">
        <title>The Genome Sequence of Exophiala mesophila CBS40295.</title>
        <authorList>
            <consortium name="The Broad Institute Genomics Platform"/>
            <person name="Cuomo C."/>
            <person name="de Hoog S."/>
            <person name="Gorbushina A."/>
            <person name="Stielow B."/>
            <person name="Teixiera M."/>
            <person name="Abouelleil A."/>
            <person name="Chapman S.B."/>
            <person name="Priest M."/>
            <person name="Young S.K."/>
            <person name="Wortman J."/>
            <person name="Nusbaum C."/>
            <person name="Birren B."/>
        </authorList>
    </citation>
    <scope>NUCLEOTIDE SEQUENCE [LARGE SCALE GENOMIC DNA]</scope>
    <source>
        <strain evidence="1 2">CBS 40295</strain>
    </source>
</reference>
<evidence type="ECO:0000313" key="2">
    <source>
        <dbReference type="Proteomes" id="UP000054302"/>
    </source>
</evidence>
<organism evidence="1 2">
    <name type="scientific">Exophiala mesophila</name>
    <name type="common">Black yeast-like fungus</name>
    <dbReference type="NCBI Taxonomy" id="212818"/>
    <lineage>
        <taxon>Eukaryota</taxon>
        <taxon>Fungi</taxon>
        <taxon>Dikarya</taxon>
        <taxon>Ascomycota</taxon>
        <taxon>Pezizomycotina</taxon>
        <taxon>Eurotiomycetes</taxon>
        <taxon>Chaetothyriomycetidae</taxon>
        <taxon>Chaetothyriales</taxon>
        <taxon>Herpotrichiellaceae</taxon>
        <taxon>Exophiala</taxon>
    </lineage>
</organism>
<keyword evidence="2" id="KW-1185">Reference proteome</keyword>
<dbReference type="EMBL" id="KN847521">
    <property type="protein sequence ID" value="KIV95681.1"/>
    <property type="molecule type" value="Genomic_DNA"/>
</dbReference>
<dbReference type="OrthoDB" id="2951834at2759"/>
<proteinExistence type="predicted"/>
<accession>A0A0D1Y4U2</accession>
<protein>
    <recommendedName>
        <fullName evidence="3">F-box domain-containing protein</fullName>
    </recommendedName>
</protein>
<dbReference type="VEuPathDB" id="FungiDB:PV10_03305"/>
<dbReference type="AlphaFoldDB" id="A0A0D1Y4U2"/>
<dbReference type="Proteomes" id="UP000054302">
    <property type="component" value="Unassembled WGS sequence"/>
</dbReference>
<name>A0A0D1Y4U2_EXOME</name>
<gene>
    <name evidence="1" type="ORF">PV10_03305</name>
</gene>
<evidence type="ECO:0000313" key="1">
    <source>
        <dbReference type="EMBL" id="KIV95681.1"/>
    </source>
</evidence>